<feature type="domain" description="HTH LytTR-type" evidence="1">
    <location>
        <begin position="35"/>
        <end position="135"/>
    </location>
</feature>
<dbReference type="OrthoDB" id="2665132at2"/>
<evidence type="ECO:0000259" key="1">
    <source>
        <dbReference type="SMART" id="SM00850"/>
    </source>
</evidence>
<dbReference type="Pfam" id="PF04397">
    <property type="entry name" value="LytTR"/>
    <property type="match status" value="1"/>
</dbReference>
<dbReference type="InterPro" id="IPR007492">
    <property type="entry name" value="LytTR_DNA-bd_dom"/>
</dbReference>
<accession>A0A5C4T3C1</accession>
<gene>
    <name evidence="2" type="ORF">FE784_26625</name>
</gene>
<dbReference type="SMART" id="SM00850">
    <property type="entry name" value="LytTR"/>
    <property type="match status" value="1"/>
</dbReference>
<name>A0A5C4T3C1_9BACL</name>
<dbReference type="Gene3D" id="2.40.50.1020">
    <property type="entry name" value="LytTr DNA-binding domain"/>
    <property type="match status" value="1"/>
</dbReference>
<comment type="caution">
    <text evidence="2">The sequence shown here is derived from an EMBL/GenBank/DDBJ whole genome shotgun (WGS) entry which is preliminary data.</text>
</comment>
<keyword evidence="3" id="KW-1185">Reference proteome</keyword>
<evidence type="ECO:0000313" key="3">
    <source>
        <dbReference type="Proteomes" id="UP000307943"/>
    </source>
</evidence>
<dbReference type="AlphaFoldDB" id="A0A5C4T3C1"/>
<dbReference type="Proteomes" id="UP000307943">
    <property type="component" value="Unassembled WGS sequence"/>
</dbReference>
<dbReference type="GO" id="GO:0003677">
    <property type="term" value="F:DNA binding"/>
    <property type="evidence" value="ECO:0007669"/>
    <property type="project" value="InterPro"/>
</dbReference>
<dbReference type="EMBL" id="VDCQ01000046">
    <property type="protein sequence ID" value="TNJ63240.1"/>
    <property type="molecule type" value="Genomic_DNA"/>
</dbReference>
<organism evidence="2 3">
    <name type="scientific">Paenibacillus hemerocallicola</name>
    <dbReference type="NCBI Taxonomy" id="1172614"/>
    <lineage>
        <taxon>Bacteria</taxon>
        <taxon>Bacillati</taxon>
        <taxon>Bacillota</taxon>
        <taxon>Bacilli</taxon>
        <taxon>Bacillales</taxon>
        <taxon>Paenibacillaceae</taxon>
        <taxon>Paenibacillus</taxon>
    </lineage>
</organism>
<proteinExistence type="predicted"/>
<evidence type="ECO:0000313" key="2">
    <source>
        <dbReference type="EMBL" id="TNJ63240.1"/>
    </source>
</evidence>
<protein>
    <submittedName>
        <fullName evidence="2">LytTR family transcriptional regulator</fullName>
    </submittedName>
</protein>
<sequence length="145" mass="17234">MIFRNGCQNILTALPPFGVDCIVKYPVTLDPDNFEHIVMLDLQEIVKIEVNDRSVTFHTREEVYYPLVWTISTLEPHLQHHGFHRLDRNNLVNMNKVTHFDEERALVFFDREITKKSKFATISNREKMKVKKEMSRRTEQSPNEF</sequence>
<dbReference type="RefSeq" id="WP_139605294.1">
    <property type="nucleotide sequence ID" value="NZ_VDCQ01000046.1"/>
</dbReference>
<reference evidence="2 3" key="1">
    <citation type="submission" date="2019-05" db="EMBL/GenBank/DDBJ databases">
        <title>We sequenced the genome of Paenibacillus hemerocallicola KCTC 33185 for further insight into its adaptation and study the phylogeny of Paenibacillus.</title>
        <authorList>
            <person name="Narsing Rao M.P."/>
        </authorList>
    </citation>
    <scope>NUCLEOTIDE SEQUENCE [LARGE SCALE GENOMIC DNA]</scope>
    <source>
        <strain evidence="2 3">KCTC 33185</strain>
    </source>
</reference>